<evidence type="ECO:0000313" key="1">
    <source>
        <dbReference type="EMBL" id="GBM13082.1"/>
    </source>
</evidence>
<sequence>MKYWQNGTLDKDEIFLLSVIANEDAIQSEDDVESVSKGKSYRYAWVDMFRKYLCPALTQHESCFVTDPHDFEPMPDDEDEVCGGTPMSELPHHTSGRTFGLRFRFTCTEPHTRRIFGGIEIRSSNPQALKPKYYH</sequence>
<dbReference type="Proteomes" id="UP000499080">
    <property type="component" value="Unassembled WGS sequence"/>
</dbReference>
<protein>
    <submittedName>
        <fullName evidence="1">Uncharacterized protein</fullName>
    </submittedName>
</protein>
<gene>
    <name evidence="1" type="ORF">AVEN_101925_1</name>
</gene>
<accession>A0A4Y2D8F0</accession>
<organism evidence="1 2">
    <name type="scientific">Araneus ventricosus</name>
    <name type="common">Orbweaver spider</name>
    <name type="synonym">Epeira ventricosa</name>
    <dbReference type="NCBI Taxonomy" id="182803"/>
    <lineage>
        <taxon>Eukaryota</taxon>
        <taxon>Metazoa</taxon>
        <taxon>Ecdysozoa</taxon>
        <taxon>Arthropoda</taxon>
        <taxon>Chelicerata</taxon>
        <taxon>Arachnida</taxon>
        <taxon>Araneae</taxon>
        <taxon>Araneomorphae</taxon>
        <taxon>Entelegynae</taxon>
        <taxon>Araneoidea</taxon>
        <taxon>Araneidae</taxon>
        <taxon>Araneus</taxon>
    </lineage>
</organism>
<proteinExistence type="predicted"/>
<comment type="caution">
    <text evidence="1">The sequence shown here is derived from an EMBL/GenBank/DDBJ whole genome shotgun (WGS) entry which is preliminary data.</text>
</comment>
<dbReference type="EMBL" id="BGPR01000322">
    <property type="protein sequence ID" value="GBM13082.1"/>
    <property type="molecule type" value="Genomic_DNA"/>
</dbReference>
<keyword evidence="2" id="KW-1185">Reference proteome</keyword>
<evidence type="ECO:0000313" key="2">
    <source>
        <dbReference type="Proteomes" id="UP000499080"/>
    </source>
</evidence>
<name>A0A4Y2D8F0_ARAVE</name>
<reference evidence="1 2" key="1">
    <citation type="journal article" date="2019" name="Sci. Rep.">
        <title>Orb-weaving spider Araneus ventricosus genome elucidates the spidroin gene catalogue.</title>
        <authorList>
            <person name="Kono N."/>
            <person name="Nakamura H."/>
            <person name="Ohtoshi R."/>
            <person name="Moran D.A.P."/>
            <person name="Shinohara A."/>
            <person name="Yoshida Y."/>
            <person name="Fujiwara M."/>
            <person name="Mori M."/>
            <person name="Tomita M."/>
            <person name="Arakawa K."/>
        </authorList>
    </citation>
    <scope>NUCLEOTIDE SEQUENCE [LARGE SCALE GENOMIC DNA]</scope>
</reference>
<dbReference type="AlphaFoldDB" id="A0A4Y2D8F0"/>